<dbReference type="Proteomes" id="UP001567538">
    <property type="component" value="Unassembled WGS sequence"/>
</dbReference>
<dbReference type="PANTHER" id="PTHR21495">
    <property type="entry name" value="NUCLEOPORIN-RELATED"/>
    <property type="match status" value="1"/>
</dbReference>
<keyword evidence="6" id="KW-1185">Reference proteome</keyword>
<sequence>MKNQTTLLLLSIIAYLLIATPTFTHARKQIPTAAAGGKSWVRTIVRGSENITQLHFYVHDVRAGENATLYSVANASITATSPTSFGLVNVFDDLITAEPDINAEQVARAQGTSTSADLVNQAVAINMNFYITSGEFSGSTVSIAGRNPVTEASRELSVIGGTGAFRFARGYAVTTTYLHDSEANYSILEYTVYVTYSNVALWSDM</sequence>
<protein>
    <recommendedName>
        <fullName evidence="4">Dirigent protein</fullName>
    </recommendedName>
</protein>
<dbReference type="EMBL" id="JBEAFC010000006">
    <property type="protein sequence ID" value="KAL1554405.1"/>
    <property type="molecule type" value="Genomic_DNA"/>
</dbReference>
<organism evidence="5 6">
    <name type="scientific">Salvia divinorum</name>
    <name type="common">Maria pastora</name>
    <name type="synonym">Diviner's sage</name>
    <dbReference type="NCBI Taxonomy" id="28513"/>
    <lineage>
        <taxon>Eukaryota</taxon>
        <taxon>Viridiplantae</taxon>
        <taxon>Streptophyta</taxon>
        <taxon>Embryophyta</taxon>
        <taxon>Tracheophyta</taxon>
        <taxon>Spermatophyta</taxon>
        <taxon>Magnoliopsida</taxon>
        <taxon>eudicotyledons</taxon>
        <taxon>Gunneridae</taxon>
        <taxon>Pentapetalae</taxon>
        <taxon>asterids</taxon>
        <taxon>lamiids</taxon>
        <taxon>Lamiales</taxon>
        <taxon>Lamiaceae</taxon>
        <taxon>Nepetoideae</taxon>
        <taxon>Mentheae</taxon>
        <taxon>Salviinae</taxon>
        <taxon>Salvia</taxon>
        <taxon>Salvia subgen. Calosphace</taxon>
    </lineage>
</organism>
<dbReference type="GO" id="GO:0009699">
    <property type="term" value="P:phenylpropanoid biosynthetic process"/>
    <property type="evidence" value="ECO:0007669"/>
    <property type="project" value="UniProtKB-ARBA"/>
</dbReference>
<dbReference type="Gene3D" id="2.40.480.10">
    <property type="entry name" value="Allene oxide cyclase-like"/>
    <property type="match status" value="1"/>
</dbReference>
<comment type="similarity">
    <text evidence="1 4">Belongs to the plant dirigent protein family.</text>
</comment>
<name>A0ABD1HEL4_SALDI</name>
<keyword evidence="4" id="KW-0052">Apoplast</keyword>
<feature type="signal peptide" evidence="4">
    <location>
        <begin position="1"/>
        <end position="19"/>
    </location>
</feature>
<reference evidence="5 6" key="1">
    <citation type="submission" date="2024-06" db="EMBL/GenBank/DDBJ databases">
        <title>A chromosome level genome sequence of Diviner's sage (Salvia divinorum).</title>
        <authorList>
            <person name="Ford S.A."/>
            <person name="Ro D.-K."/>
            <person name="Ness R.W."/>
            <person name="Phillips M.A."/>
        </authorList>
    </citation>
    <scope>NUCLEOTIDE SEQUENCE [LARGE SCALE GENOMIC DNA]</scope>
    <source>
        <strain evidence="5">SAF-2024a</strain>
        <tissue evidence="5">Leaf</tissue>
    </source>
</reference>
<evidence type="ECO:0000256" key="4">
    <source>
        <dbReference type="RuleBase" id="RU363099"/>
    </source>
</evidence>
<dbReference type="AlphaFoldDB" id="A0ABD1HEL4"/>
<keyword evidence="4" id="KW-0732">Signal</keyword>
<comment type="subunit">
    <text evidence="2 4">Homodimer.</text>
</comment>
<evidence type="ECO:0000256" key="1">
    <source>
        <dbReference type="ARBA" id="ARBA00010746"/>
    </source>
</evidence>
<dbReference type="GO" id="GO:0048046">
    <property type="term" value="C:apoplast"/>
    <property type="evidence" value="ECO:0007669"/>
    <property type="project" value="UniProtKB-SubCell"/>
</dbReference>
<feature type="chain" id="PRO_5044533350" description="Dirigent protein" evidence="4">
    <location>
        <begin position="20"/>
        <end position="205"/>
    </location>
</feature>
<evidence type="ECO:0000256" key="3">
    <source>
        <dbReference type="ARBA" id="ARBA00022525"/>
    </source>
</evidence>
<dbReference type="Pfam" id="PF03018">
    <property type="entry name" value="Dirigent"/>
    <property type="match status" value="1"/>
</dbReference>
<keyword evidence="3 4" id="KW-0964">Secreted</keyword>
<accession>A0ABD1HEL4</accession>
<evidence type="ECO:0000256" key="2">
    <source>
        <dbReference type="ARBA" id="ARBA00011738"/>
    </source>
</evidence>
<evidence type="ECO:0000313" key="5">
    <source>
        <dbReference type="EMBL" id="KAL1554405.1"/>
    </source>
</evidence>
<dbReference type="InterPro" id="IPR004265">
    <property type="entry name" value="Dirigent"/>
</dbReference>
<comment type="subcellular location">
    <subcellularLocation>
        <location evidence="4">Secreted</location>
        <location evidence="4">Extracellular space</location>
        <location evidence="4">Apoplast</location>
    </subcellularLocation>
</comment>
<comment type="function">
    <text evidence="4">Dirigent proteins impart stereoselectivity on the phenoxy radical-coupling reaction, yielding optically active lignans from two molecules of coniferyl alcohol in the biosynthesis of lignans, flavonolignans, and alkaloids and thus plays a central role in plant secondary metabolism.</text>
</comment>
<proteinExistence type="inferred from homology"/>
<dbReference type="InterPro" id="IPR044859">
    <property type="entry name" value="Allene_oxi_cyc_Dirigent"/>
</dbReference>
<comment type="caution">
    <text evidence="5">The sequence shown here is derived from an EMBL/GenBank/DDBJ whole genome shotgun (WGS) entry which is preliminary data.</text>
</comment>
<evidence type="ECO:0000313" key="6">
    <source>
        <dbReference type="Proteomes" id="UP001567538"/>
    </source>
</evidence>
<gene>
    <name evidence="5" type="ORF">AAHA92_14967</name>
</gene>